<feature type="domain" description="Glycosyltransferase subfamily 4-like N-terminal" evidence="3">
    <location>
        <begin position="14"/>
        <end position="181"/>
    </location>
</feature>
<dbReference type="CDD" id="cd03811">
    <property type="entry name" value="GT4_GT28_WabH-like"/>
    <property type="match status" value="1"/>
</dbReference>
<evidence type="ECO:0000259" key="2">
    <source>
        <dbReference type="Pfam" id="PF00534"/>
    </source>
</evidence>
<evidence type="ECO:0000313" key="4">
    <source>
        <dbReference type="EMBL" id="QOQ87626.1"/>
    </source>
</evidence>
<dbReference type="Proteomes" id="UP000594749">
    <property type="component" value="Chromosome"/>
</dbReference>
<dbReference type="Gene3D" id="3.40.50.2000">
    <property type="entry name" value="Glycogen Phosphorylase B"/>
    <property type="match status" value="2"/>
</dbReference>
<dbReference type="PANTHER" id="PTHR46401">
    <property type="entry name" value="GLYCOSYLTRANSFERASE WBBK-RELATED"/>
    <property type="match status" value="1"/>
</dbReference>
<sequence>MKKLSVFIYSMAGGGAERVVSNLLPNLANEYEIYLVLMRDKIDYKLPDGIKVFFIENSAPFENGIKKLLKLPFLAIKYKKLCENLGIKNHFVWMVRPCFVAAIARILGLSGKFVFNECSTPSVLYKDSSFKSKISKFLIKKLYKKADFILPNSKEAYDDLACNFGIKKDKMSILYNAVDINFIEQKSLENIEFNGKFFLSVGRLDENKNHETLIRSYALIKEPKLDLIILGTGVLKDYLQNLINKLNLAKKVHLLGFDANPYKYMSKCEAFVFTSKVEGFSNVLIEALACGAFVISSDHKSGARELLGSHEWGILVPVSDIKSTAAAMQKVINEPNLVLDYKAKAKDRAKFFDKDRISKELIENLNEIYV</sequence>
<dbReference type="InterPro" id="IPR028098">
    <property type="entry name" value="Glyco_trans_4-like_N"/>
</dbReference>
<dbReference type="OrthoDB" id="1522162at2"/>
<dbReference type="SUPFAM" id="SSF53756">
    <property type="entry name" value="UDP-Glycosyltransferase/glycogen phosphorylase"/>
    <property type="match status" value="1"/>
</dbReference>
<organism evidence="4 5">
    <name type="scientific">Campylobacter corcagiensis</name>
    <dbReference type="NCBI Taxonomy" id="1448857"/>
    <lineage>
        <taxon>Bacteria</taxon>
        <taxon>Pseudomonadati</taxon>
        <taxon>Campylobacterota</taxon>
        <taxon>Epsilonproteobacteria</taxon>
        <taxon>Campylobacterales</taxon>
        <taxon>Campylobacteraceae</taxon>
        <taxon>Campylobacter</taxon>
    </lineage>
</organism>
<dbReference type="Pfam" id="PF13439">
    <property type="entry name" value="Glyco_transf_4"/>
    <property type="match status" value="1"/>
</dbReference>
<gene>
    <name evidence="4" type="ORF">IMC76_02105</name>
</gene>
<reference evidence="4 5" key="1">
    <citation type="submission" date="2020-10" db="EMBL/GenBank/DDBJ databases">
        <title>Campylobacter and Helicobacter PacBio genomes.</title>
        <authorList>
            <person name="Lane C."/>
        </authorList>
    </citation>
    <scope>NUCLEOTIDE SEQUENCE [LARGE SCALE GENOMIC DNA]</scope>
    <source>
        <strain evidence="4 5">2016D-0077</strain>
    </source>
</reference>
<accession>A0A7M1LID0</accession>
<dbReference type="GO" id="GO:0016757">
    <property type="term" value="F:glycosyltransferase activity"/>
    <property type="evidence" value="ECO:0007669"/>
    <property type="project" value="InterPro"/>
</dbReference>
<evidence type="ECO:0000256" key="1">
    <source>
        <dbReference type="ARBA" id="ARBA00022679"/>
    </source>
</evidence>
<protein>
    <submittedName>
        <fullName evidence="4">Glycosyltransferase</fullName>
    </submittedName>
</protein>
<dbReference type="PANTHER" id="PTHR46401:SF2">
    <property type="entry name" value="GLYCOSYLTRANSFERASE WBBK-RELATED"/>
    <property type="match status" value="1"/>
</dbReference>
<dbReference type="AlphaFoldDB" id="A0A7M1LID0"/>
<dbReference type="Pfam" id="PF00534">
    <property type="entry name" value="Glycos_transf_1"/>
    <property type="match status" value="1"/>
</dbReference>
<dbReference type="InterPro" id="IPR001296">
    <property type="entry name" value="Glyco_trans_1"/>
</dbReference>
<name>A0A7M1LID0_9BACT</name>
<keyword evidence="5" id="KW-1185">Reference proteome</keyword>
<dbReference type="EMBL" id="CP063078">
    <property type="protein sequence ID" value="QOQ87626.1"/>
    <property type="molecule type" value="Genomic_DNA"/>
</dbReference>
<keyword evidence="1 4" id="KW-0808">Transferase</keyword>
<evidence type="ECO:0000259" key="3">
    <source>
        <dbReference type="Pfam" id="PF13439"/>
    </source>
</evidence>
<evidence type="ECO:0000313" key="5">
    <source>
        <dbReference type="Proteomes" id="UP000594749"/>
    </source>
</evidence>
<dbReference type="RefSeq" id="WP_025802739.1">
    <property type="nucleotide sequence ID" value="NZ_CP053842.1"/>
</dbReference>
<feature type="domain" description="Glycosyl transferase family 1" evidence="2">
    <location>
        <begin position="191"/>
        <end position="347"/>
    </location>
</feature>
<proteinExistence type="predicted"/>